<comment type="similarity">
    <text evidence="1">Belongs to the SsuE family.</text>
</comment>
<dbReference type="Proteomes" id="UP000273143">
    <property type="component" value="Chromosome"/>
</dbReference>
<evidence type="ECO:0000256" key="4">
    <source>
        <dbReference type="ARBA" id="ARBA00023002"/>
    </source>
</evidence>
<dbReference type="Gene3D" id="3.40.50.360">
    <property type="match status" value="1"/>
</dbReference>
<gene>
    <name evidence="6" type="ORF">DM558_12240</name>
</gene>
<dbReference type="EMBL" id="CP029822">
    <property type="protein sequence ID" value="AZS51490.1"/>
    <property type="molecule type" value="Genomic_DNA"/>
</dbReference>
<dbReference type="GO" id="GO:0016655">
    <property type="term" value="F:oxidoreductase activity, acting on NAD(P)H, quinone or similar compound as acceptor"/>
    <property type="evidence" value="ECO:0007669"/>
    <property type="project" value="UniProtKB-ARBA"/>
</dbReference>
<dbReference type="Pfam" id="PF03358">
    <property type="entry name" value="FMN_red"/>
    <property type="match status" value="1"/>
</dbReference>
<dbReference type="GO" id="GO:0046306">
    <property type="term" value="P:alkanesulfonate catabolic process"/>
    <property type="evidence" value="ECO:0007669"/>
    <property type="project" value="InterPro"/>
</dbReference>
<keyword evidence="3" id="KW-0288">FMN</keyword>
<dbReference type="GO" id="GO:0008752">
    <property type="term" value="F:FMN reductase [NAD(P)H] activity"/>
    <property type="evidence" value="ECO:0007669"/>
    <property type="project" value="InterPro"/>
</dbReference>
<dbReference type="InterPro" id="IPR051814">
    <property type="entry name" value="NAD(P)H-dep_FMN_reductase"/>
</dbReference>
<feature type="domain" description="NADPH-dependent FMN reductase-like" evidence="5">
    <location>
        <begin position="1"/>
        <end position="143"/>
    </location>
</feature>
<evidence type="ECO:0000259" key="5">
    <source>
        <dbReference type="Pfam" id="PF03358"/>
    </source>
</evidence>
<dbReference type="AlphaFoldDB" id="A0A3Q9JK58"/>
<dbReference type="InterPro" id="IPR020048">
    <property type="entry name" value="NADPH-dep_FMN_reduc_SsuE"/>
</dbReference>
<sequence length="192" mass="21142">MFIVAIGGSPNQKSRSSELLNYSIDYLEHHGIESYTVTAHDFVAEDLLYANFNSPSIKLLNEKIAKADGIIIATPIYKAAYSGVLKTILDLIAERGLLNKIILPIATAGTHNHFLALDYALRPIITALKAKEILHGIFATDNQIQYATSTQPLLFDPSLKARLIESLNEFIATLHHQKTNTLAIHPLLAEAI</sequence>
<dbReference type="NCBIfam" id="TIGR03567">
    <property type="entry name" value="FMN_reduc_SsuE"/>
    <property type="match status" value="1"/>
</dbReference>
<evidence type="ECO:0000256" key="3">
    <source>
        <dbReference type="ARBA" id="ARBA00022643"/>
    </source>
</evidence>
<evidence type="ECO:0000313" key="7">
    <source>
        <dbReference type="Proteomes" id="UP000273143"/>
    </source>
</evidence>
<keyword evidence="2" id="KW-0285">Flavoprotein</keyword>
<reference evidence="7" key="1">
    <citation type="submission" date="2018-06" db="EMBL/GenBank/DDBJ databases">
        <title>Complete genome of Pseudomonas insecticola strain QZS01.</title>
        <authorList>
            <person name="Wang J."/>
            <person name="Su Q."/>
        </authorList>
    </citation>
    <scope>NUCLEOTIDE SEQUENCE [LARGE SCALE GENOMIC DNA]</scope>
    <source>
        <strain evidence="7">QZS01</strain>
    </source>
</reference>
<dbReference type="PANTHER" id="PTHR43408">
    <property type="entry name" value="FMN REDUCTASE (NADPH)"/>
    <property type="match status" value="1"/>
</dbReference>
<keyword evidence="4" id="KW-0560">Oxidoreductase</keyword>
<dbReference type="InterPro" id="IPR029039">
    <property type="entry name" value="Flavoprotein-like_sf"/>
</dbReference>
<dbReference type="KEGG" id="emo:DM558_12240"/>
<evidence type="ECO:0000313" key="6">
    <source>
        <dbReference type="EMBL" id="AZS51490.1"/>
    </source>
</evidence>
<protein>
    <submittedName>
        <fullName evidence="6">NADPH-dependent FMN reductase</fullName>
    </submittedName>
</protein>
<dbReference type="SUPFAM" id="SSF52218">
    <property type="entry name" value="Flavoproteins"/>
    <property type="match status" value="1"/>
</dbReference>
<dbReference type="PANTHER" id="PTHR43408:SF1">
    <property type="entry name" value="FMN REDUCTASE (NADPH)"/>
    <property type="match status" value="1"/>
</dbReference>
<proteinExistence type="inferred from homology"/>
<accession>A0A3Q9JK58</accession>
<dbReference type="NCBIfam" id="NF007859">
    <property type="entry name" value="PRK10569.1"/>
    <property type="match status" value="1"/>
</dbReference>
<evidence type="ECO:0000256" key="1">
    <source>
        <dbReference type="ARBA" id="ARBA00005990"/>
    </source>
</evidence>
<name>A0A3Q9JK58_9GAMM</name>
<dbReference type="InterPro" id="IPR005025">
    <property type="entry name" value="FMN_Rdtase-like_dom"/>
</dbReference>
<dbReference type="RefSeq" id="WP_127164240.1">
    <property type="nucleotide sequence ID" value="NZ_CP029822.1"/>
</dbReference>
<keyword evidence="7" id="KW-1185">Reference proteome</keyword>
<evidence type="ECO:0000256" key="2">
    <source>
        <dbReference type="ARBA" id="ARBA00022630"/>
    </source>
</evidence>
<organism evidence="6 7">
    <name type="scientific">Entomomonas moraniae</name>
    <dbReference type="NCBI Taxonomy" id="2213226"/>
    <lineage>
        <taxon>Bacteria</taxon>
        <taxon>Pseudomonadati</taxon>
        <taxon>Pseudomonadota</taxon>
        <taxon>Gammaproteobacteria</taxon>
        <taxon>Pseudomonadales</taxon>
        <taxon>Pseudomonadaceae</taxon>
        <taxon>Entomomonas</taxon>
    </lineage>
</organism>